<dbReference type="EMBL" id="NAJN01000002">
    <property type="protein sequence ID" value="TKA82351.1"/>
    <property type="molecule type" value="Genomic_DNA"/>
</dbReference>
<feature type="region of interest" description="Disordered" evidence="1">
    <location>
        <begin position="753"/>
        <end position="777"/>
    </location>
</feature>
<dbReference type="STRING" id="331657.A0A4U0Y007"/>
<feature type="compositionally biased region" description="Polar residues" evidence="1">
    <location>
        <begin position="254"/>
        <end position="266"/>
    </location>
</feature>
<feature type="compositionally biased region" description="Basic residues" evidence="1">
    <location>
        <begin position="898"/>
        <end position="909"/>
    </location>
</feature>
<name>A0A4U0Y007_9PEZI</name>
<dbReference type="InterPro" id="IPR042403">
    <property type="entry name" value="Spt21/Ams2"/>
</dbReference>
<dbReference type="Pfam" id="PF25823">
    <property type="entry name" value="Ams2-SPT21_N"/>
    <property type="match status" value="1"/>
</dbReference>
<feature type="region of interest" description="Disordered" evidence="1">
    <location>
        <begin position="958"/>
        <end position="981"/>
    </location>
</feature>
<dbReference type="PANTHER" id="PTHR39147:SF1">
    <property type="entry name" value="PROTEIN SPT21"/>
    <property type="match status" value="1"/>
</dbReference>
<dbReference type="GO" id="GO:0006357">
    <property type="term" value="P:regulation of transcription by RNA polymerase II"/>
    <property type="evidence" value="ECO:0007669"/>
    <property type="project" value="TreeGrafter"/>
</dbReference>
<dbReference type="GO" id="GO:0030466">
    <property type="term" value="P:silent mating-type cassette heterochromatin formation"/>
    <property type="evidence" value="ECO:0007669"/>
    <property type="project" value="TreeGrafter"/>
</dbReference>
<evidence type="ECO:0000313" key="4">
    <source>
        <dbReference type="Proteomes" id="UP000308768"/>
    </source>
</evidence>
<evidence type="ECO:0000313" key="3">
    <source>
        <dbReference type="EMBL" id="TKA82351.1"/>
    </source>
</evidence>
<dbReference type="PANTHER" id="PTHR39147">
    <property type="entry name" value="PROTEIN SPT21"/>
    <property type="match status" value="1"/>
</dbReference>
<proteinExistence type="predicted"/>
<feature type="compositionally biased region" description="Polar residues" evidence="1">
    <location>
        <begin position="182"/>
        <end position="196"/>
    </location>
</feature>
<feature type="compositionally biased region" description="Low complexity" evidence="1">
    <location>
        <begin position="270"/>
        <end position="281"/>
    </location>
</feature>
<feature type="region of interest" description="Disordered" evidence="1">
    <location>
        <begin position="997"/>
        <end position="1071"/>
    </location>
</feature>
<feature type="region of interest" description="Disordered" evidence="1">
    <location>
        <begin position="530"/>
        <end position="569"/>
    </location>
</feature>
<keyword evidence="4" id="KW-1185">Reference proteome</keyword>
<evidence type="ECO:0000259" key="2">
    <source>
        <dbReference type="Pfam" id="PF25823"/>
    </source>
</evidence>
<evidence type="ECO:0000256" key="1">
    <source>
        <dbReference type="SAM" id="MobiDB-lite"/>
    </source>
</evidence>
<reference evidence="3 4" key="1">
    <citation type="submission" date="2017-03" db="EMBL/GenBank/DDBJ databases">
        <title>Genomes of endolithic fungi from Antarctica.</title>
        <authorList>
            <person name="Coleine C."/>
            <person name="Masonjones S."/>
            <person name="Stajich J.E."/>
        </authorList>
    </citation>
    <scope>NUCLEOTIDE SEQUENCE [LARGE SCALE GENOMIC DNA]</scope>
    <source>
        <strain evidence="3 4">CCFEE 5187</strain>
    </source>
</reference>
<dbReference type="InterPro" id="IPR057725">
    <property type="entry name" value="Ams2-SPT21_N"/>
</dbReference>
<feature type="compositionally biased region" description="Polar residues" evidence="1">
    <location>
        <begin position="452"/>
        <end position="464"/>
    </location>
</feature>
<feature type="compositionally biased region" description="Low complexity" evidence="1">
    <location>
        <begin position="961"/>
        <end position="970"/>
    </location>
</feature>
<dbReference type="GO" id="GO:0008270">
    <property type="term" value="F:zinc ion binding"/>
    <property type="evidence" value="ECO:0007669"/>
    <property type="project" value="InterPro"/>
</dbReference>
<protein>
    <recommendedName>
        <fullName evidence="2">Ams2/SPT21 N-terminal domain-containing protein</fullName>
    </recommendedName>
</protein>
<feature type="compositionally biased region" description="Acidic residues" evidence="1">
    <location>
        <begin position="469"/>
        <end position="479"/>
    </location>
</feature>
<feature type="region of interest" description="Disordered" evidence="1">
    <location>
        <begin position="893"/>
        <end position="922"/>
    </location>
</feature>
<feature type="compositionally biased region" description="Polar residues" evidence="1">
    <location>
        <begin position="423"/>
        <end position="434"/>
    </location>
</feature>
<dbReference type="OrthoDB" id="3199820at2759"/>
<dbReference type="Gene3D" id="3.30.50.10">
    <property type="entry name" value="Erythroid Transcription Factor GATA-1, subunit A"/>
    <property type="match status" value="1"/>
</dbReference>
<sequence>MPLVKILYTFDDDNKTNCLARFPNVVNVQTVSVDETTQIGVIGLRACIEAIVQASPELVAKLGQDYTVYAYDFSEYETPLVGQGMLSWVLASASSTPTAPALQSKTMITGRVCKNILGIFCNGIRETLEVKLRLVPVPTCLQSEYIGSMDKHRNLRQVMPEGFDPRTWTAFLQANPGLGLSSAVQRASSPTRSQRTGSHDGGLDSVHQLLAQGMMSHDDRRNSQQYVQDDMDCAMSNMGYNAHDSRAGSPAPSFRSSTALQQITQDRPSRPSSRNSVRSTRQPVARRGSTNSNGPGWRDQEDGPPKKRARVTQANWRGASAFGAPADSLRVTASTAASIRGHRPVAAYRAIADINSFEAPQRPPTPVPKMARLMQQPSIPTGSSLRRESLSQNPDGYSSPYADVQFACTLPEAPQSSPEEDQSGSAGETPTEFPSSPPVYQAPSSPVLPTIPYNTDSGFMSDSVMTRYDDDDEDRPVDEEDLMVAAQYRRKKTTNNPPRKRRYKTVFIETVPGPPELLPTRIPSRQPPVRFRATRESSAALSESADDTGGRKMPRKSGRSLKTQFGSVPPQAEQLVPVPHQSNDLPNHEVLSVPAAPPHEERFVSISNQFDNPPDHEMSLLSTAPLRAEYSVSVVNQPTDPSNHEFSALPAAPLTRPNMELPQTVPEPCNNDIPALLAAPLPAAPLPQPTIELPQTVPDPIGQSSCPTTSTLSLPRAPDVNAHAVQPAHLQRSQTWSSGSSYEMYPVAQSSAPLNLPPLPPPPPPPMARKSSNANAKRAKAIKDRVEASLANGEMPPYCSNCGEIKTPTWRKAWYRVESGSCKGVQVTDLEGGITAVDVVERDEKTDAITRYRIIKKSLAGNDTDAGFEPLSLCNPCGLWLVKFRSMRPPDKWVKKEPIRKRGGQRKKKGDLGPAGPQSDYIVDQPSALYTDQISPENANGDLLQIQQNQQDVQAPVLNNSRSSSTQSTSDVNANQQPHQNGERDLVAALKRAIQSSPPRLLGTEHSPIDLDSDLTPKPTRRLLFPSPRQAGEVKSLDGKSPTESNKPPDLHAGGDVAAPLEDPDQVDKENCPPLDSTTDDLDHLFTGPESPLVHKTPKSTPRSSRTILEFLKTPSRSSGPHKGLTPREFLTSAARNLLGPETPSRSTGSNRAATLLAAQLTPFTAQLQQLLSEGHIDHFPSPLGGADNDLDLDWNALPDFGNGAGGGLTFDDLGHDFFSTDAPMPSSPPNFFALYEDPVGGEGERVGDGVLFWSESGFGSETKEGDEEEDVAARMGKEADGAGAPVDLTELVDEVVVNGDERKLAVAAAIEVAAEQTAAPA</sequence>
<comment type="caution">
    <text evidence="3">The sequence shown here is derived from an EMBL/GenBank/DDBJ whole genome shotgun (WGS) entry which is preliminary data.</text>
</comment>
<dbReference type="Proteomes" id="UP000308768">
    <property type="component" value="Unassembled WGS sequence"/>
</dbReference>
<feature type="compositionally biased region" description="Polar residues" evidence="1">
    <location>
        <begin position="971"/>
        <end position="980"/>
    </location>
</feature>
<gene>
    <name evidence="3" type="ORF">B0A49_00092</name>
</gene>
<feature type="domain" description="Ams2/SPT21 N-terminal" evidence="2">
    <location>
        <begin position="4"/>
        <end position="137"/>
    </location>
</feature>
<feature type="compositionally biased region" description="Polar residues" evidence="1">
    <location>
        <begin position="379"/>
        <end position="396"/>
    </location>
</feature>
<feature type="compositionally biased region" description="Pro residues" evidence="1">
    <location>
        <begin position="755"/>
        <end position="767"/>
    </location>
</feature>
<dbReference type="GO" id="GO:0000183">
    <property type="term" value="P:rDNA heterochromatin formation"/>
    <property type="evidence" value="ECO:0007669"/>
    <property type="project" value="TreeGrafter"/>
</dbReference>
<dbReference type="InterPro" id="IPR013088">
    <property type="entry name" value="Znf_NHR/GATA"/>
</dbReference>
<feature type="region of interest" description="Disordered" evidence="1">
    <location>
        <begin position="237"/>
        <end position="310"/>
    </location>
</feature>
<accession>A0A4U0Y007</accession>
<feature type="region of interest" description="Disordered" evidence="1">
    <location>
        <begin position="182"/>
        <end position="204"/>
    </location>
</feature>
<organism evidence="3 4">
    <name type="scientific">Cryomyces minteri</name>
    <dbReference type="NCBI Taxonomy" id="331657"/>
    <lineage>
        <taxon>Eukaryota</taxon>
        <taxon>Fungi</taxon>
        <taxon>Dikarya</taxon>
        <taxon>Ascomycota</taxon>
        <taxon>Pezizomycotina</taxon>
        <taxon>Dothideomycetes</taxon>
        <taxon>Dothideomycetes incertae sedis</taxon>
        <taxon>Cryomyces</taxon>
    </lineage>
</organism>
<feature type="region of interest" description="Disordered" evidence="1">
    <location>
        <begin position="379"/>
        <end position="479"/>
    </location>
</feature>
<dbReference type="SUPFAM" id="SSF57716">
    <property type="entry name" value="Glucocorticoid receptor-like (DNA-binding domain)"/>
    <property type="match status" value="1"/>
</dbReference>